<keyword evidence="2" id="KW-1185">Reference proteome</keyword>
<name>A0AAW1V3H4_9CUCU</name>
<organism evidence="1 2">
    <name type="scientific">Henosepilachna vigintioctopunctata</name>
    <dbReference type="NCBI Taxonomy" id="420089"/>
    <lineage>
        <taxon>Eukaryota</taxon>
        <taxon>Metazoa</taxon>
        <taxon>Ecdysozoa</taxon>
        <taxon>Arthropoda</taxon>
        <taxon>Hexapoda</taxon>
        <taxon>Insecta</taxon>
        <taxon>Pterygota</taxon>
        <taxon>Neoptera</taxon>
        <taxon>Endopterygota</taxon>
        <taxon>Coleoptera</taxon>
        <taxon>Polyphaga</taxon>
        <taxon>Cucujiformia</taxon>
        <taxon>Coccinelloidea</taxon>
        <taxon>Coccinellidae</taxon>
        <taxon>Epilachninae</taxon>
        <taxon>Epilachnini</taxon>
        <taxon>Henosepilachna</taxon>
    </lineage>
</organism>
<evidence type="ECO:0000313" key="2">
    <source>
        <dbReference type="Proteomes" id="UP001431783"/>
    </source>
</evidence>
<accession>A0AAW1V3H4</accession>
<sequence>MLLRISDGLCFGRRSEERILLKFPDFVKPLLLPKAVLANWVQQGLLSFELVVIDPISAFDLAGSHQLGEEA</sequence>
<comment type="caution">
    <text evidence="1">The sequence shown here is derived from an EMBL/GenBank/DDBJ whole genome shotgun (WGS) entry which is preliminary data.</text>
</comment>
<evidence type="ECO:0000313" key="1">
    <source>
        <dbReference type="EMBL" id="KAK9886651.1"/>
    </source>
</evidence>
<dbReference type="Proteomes" id="UP001431783">
    <property type="component" value="Unassembled WGS sequence"/>
</dbReference>
<proteinExistence type="predicted"/>
<dbReference type="EMBL" id="JARQZJ010000101">
    <property type="protein sequence ID" value="KAK9886651.1"/>
    <property type="molecule type" value="Genomic_DNA"/>
</dbReference>
<reference evidence="1 2" key="1">
    <citation type="submission" date="2023-03" db="EMBL/GenBank/DDBJ databases">
        <title>Genome insight into feeding habits of ladybird beetles.</title>
        <authorList>
            <person name="Li H.-S."/>
            <person name="Huang Y.-H."/>
            <person name="Pang H."/>
        </authorList>
    </citation>
    <scope>NUCLEOTIDE SEQUENCE [LARGE SCALE GENOMIC DNA]</scope>
    <source>
        <strain evidence="1">SYSU_2023b</strain>
        <tissue evidence="1">Whole body</tissue>
    </source>
</reference>
<gene>
    <name evidence="1" type="ORF">WA026_017572</name>
</gene>
<protein>
    <submittedName>
        <fullName evidence="1">Uncharacterized protein</fullName>
    </submittedName>
</protein>
<dbReference type="AlphaFoldDB" id="A0AAW1V3H4"/>